<dbReference type="PROSITE" id="PS50109">
    <property type="entry name" value="HIS_KIN"/>
    <property type="match status" value="1"/>
</dbReference>
<evidence type="ECO:0000256" key="4">
    <source>
        <dbReference type="ARBA" id="ARBA00022679"/>
    </source>
</evidence>
<dbReference type="InterPro" id="IPR003661">
    <property type="entry name" value="HisK_dim/P_dom"/>
</dbReference>
<keyword evidence="8" id="KW-0902">Two-component regulatory system</keyword>
<dbReference type="SUPFAM" id="SSF55874">
    <property type="entry name" value="ATPase domain of HSP90 chaperone/DNA topoisomerase II/histidine kinase"/>
    <property type="match status" value="1"/>
</dbReference>
<evidence type="ECO:0000256" key="9">
    <source>
        <dbReference type="SAM" id="Coils"/>
    </source>
</evidence>
<name>A0A928ZUX0_LEPEC</name>
<dbReference type="GO" id="GO:0000155">
    <property type="term" value="F:phosphorelay sensor kinase activity"/>
    <property type="evidence" value="ECO:0007669"/>
    <property type="project" value="InterPro"/>
</dbReference>
<dbReference type="PANTHER" id="PTHR43065:SF10">
    <property type="entry name" value="PEROXIDE STRESS-ACTIVATED HISTIDINE KINASE MAK3"/>
    <property type="match status" value="1"/>
</dbReference>
<keyword evidence="3" id="KW-0597">Phosphoprotein</keyword>
<keyword evidence="12" id="KW-1185">Reference proteome</keyword>
<dbReference type="Proteomes" id="UP000615026">
    <property type="component" value="Unassembled WGS sequence"/>
</dbReference>
<evidence type="ECO:0000256" key="3">
    <source>
        <dbReference type="ARBA" id="ARBA00022553"/>
    </source>
</evidence>
<dbReference type="SUPFAM" id="SSF47384">
    <property type="entry name" value="Homodimeric domain of signal transducing histidine kinase"/>
    <property type="match status" value="1"/>
</dbReference>
<feature type="coiled-coil region" evidence="9">
    <location>
        <begin position="15"/>
        <end position="81"/>
    </location>
</feature>
<evidence type="ECO:0000256" key="8">
    <source>
        <dbReference type="ARBA" id="ARBA00023012"/>
    </source>
</evidence>
<dbReference type="RefSeq" id="WP_193993872.1">
    <property type="nucleotide sequence ID" value="NZ_JADEXP010000127.1"/>
</dbReference>
<dbReference type="Pfam" id="PF02518">
    <property type="entry name" value="HATPase_c"/>
    <property type="match status" value="1"/>
</dbReference>
<dbReference type="InterPro" id="IPR003594">
    <property type="entry name" value="HATPase_dom"/>
</dbReference>
<feature type="domain" description="Histidine kinase" evidence="10">
    <location>
        <begin position="100"/>
        <end position="347"/>
    </location>
</feature>
<proteinExistence type="predicted"/>
<evidence type="ECO:0000256" key="6">
    <source>
        <dbReference type="ARBA" id="ARBA00022777"/>
    </source>
</evidence>
<keyword evidence="7" id="KW-0067">ATP-binding</keyword>
<evidence type="ECO:0000313" key="12">
    <source>
        <dbReference type="Proteomes" id="UP000615026"/>
    </source>
</evidence>
<dbReference type="EC" id="2.7.13.3" evidence="2"/>
<dbReference type="InterPro" id="IPR004358">
    <property type="entry name" value="Sig_transdc_His_kin-like_C"/>
</dbReference>
<dbReference type="PANTHER" id="PTHR43065">
    <property type="entry name" value="SENSOR HISTIDINE KINASE"/>
    <property type="match status" value="1"/>
</dbReference>
<dbReference type="SMART" id="SM00387">
    <property type="entry name" value="HATPase_c"/>
    <property type="match status" value="1"/>
</dbReference>
<dbReference type="InterPro" id="IPR005467">
    <property type="entry name" value="His_kinase_dom"/>
</dbReference>
<dbReference type="InterPro" id="IPR036097">
    <property type="entry name" value="HisK_dim/P_sf"/>
</dbReference>
<dbReference type="EMBL" id="JADEXP010000127">
    <property type="protein sequence ID" value="MBE9067915.1"/>
    <property type="molecule type" value="Genomic_DNA"/>
</dbReference>
<reference evidence="11" key="1">
    <citation type="submission" date="2020-10" db="EMBL/GenBank/DDBJ databases">
        <authorList>
            <person name="Castelo-Branco R."/>
            <person name="Eusebio N."/>
            <person name="Adriana R."/>
            <person name="Vieira A."/>
            <person name="Brugerolle De Fraissinette N."/>
            <person name="Rezende De Castro R."/>
            <person name="Schneider M.P."/>
            <person name="Vasconcelos V."/>
            <person name="Leao P.N."/>
        </authorList>
    </citation>
    <scope>NUCLEOTIDE SEQUENCE</scope>
    <source>
        <strain evidence="11">LEGE 11479</strain>
    </source>
</reference>
<sequence length="352" mass="40123">MTEISPEEIPFYEQLKALEKENRKLKKTLSRQERTLERLYRSRQQSESLLSKAVQESQQSEQALQLRSQELEQAIADVRAMQSRLLTAEKMSALGVLVAGVAHEINNPVSFIYGNIEHAQQYMEDLLTLVSIYQTFYSDHTPEVNDCINDIDLAFIQEDLPKVMTSMRMGAERIREIVLSLRTFSHMDEAEYKQVDLHEGLESTLVILTHRLKASANDPEIRVTKSYGELPQVVCYAGQINQVFMNVLSNAIDALRQENVRGPEITIKTRCHRHQAIIEITDNGPGIPAHVQEKIFDPFFSTKPVGQGTGLGMALSYQIIVEKHHGQLFYEDCQSGARFIIHLPLQQTTRQN</sequence>
<keyword evidence="6 11" id="KW-0418">Kinase</keyword>
<evidence type="ECO:0000259" key="10">
    <source>
        <dbReference type="PROSITE" id="PS50109"/>
    </source>
</evidence>
<dbReference type="Gene3D" id="1.10.287.130">
    <property type="match status" value="1"/>
</dbReference>
<dbReference type="CDD" id="cd00082">
    <property type="entry name" value="HisKA"/>
    <property type="match status" value="1"/>
</dbReference>
<keyword evidence="5" id="KW-0547">Nucleotide-binding</keyword>
<dbReference type="GO" id="GO:0005524">
    <property type="term" value="F:ATP binding"/>
    <property type="evidence" value="ECO:0007669"/>
    <property type="project" value="UniProtKB-KW"/>
</dbReference>
<organism evidence="11 12">
    <name type="scientific">Leptolyngbya cf. ectocarpi LEGE 11479</name>
    <dbReference type="NCBI Taxonomy" id="1828722"/>
    <lineage>
        <taxon>Bacteria</taxon>
        <taxon>Bacillati</taxon>
        <taxon>Cyanobacteriota</taxon>
        <taxon>Cyanophyceae</taxon>
        <taxon>Leptolyngbyales</taxon>
        <taxon>Leptolyngbyaceae</taxon>
        <taxon>Leptolyngbya group</taxon>
        <taxon>Leptolyngbya</taxon>
    </lineage>
</organism>
<evidence type="ECO:0000256" key="2">
    <source>
        <dbReference type="ARBA" id="ARBA00012438"/>
    </source>
</evidence>
<dbReference type="PRINTS" id="PR00344">
    <property type="entry name" value="BCTRLSENSOR"/>
</dbReference>
<keyword evidence="4" id="KW-0808">Transferase</keyword>
<dbReference type="AlphaFoldDB" id="A0A928ZUX0"/>
<dbReference type="InterPro" id="IPR036890">
    <property type="entry name" value="HATPase_C_sf"/>
</dbReference>
<gene>
    <name evidence="11" type="ORF">IQ260_14775</name>
</gene>
<comment type="caution">
    <text evidence="11">The sequence shown here is derived from an EMBL/GenBank/DDBJ whole genome shotgun (WGS) entry which is preliminary data.</text>
</comment>
<protein>
    <recommendedName>
        <fullName evidence="2">histidine kinase</fullName>
        <ecNumber evidence="2">2.7.13.3</ecNumber>
    </recommendedName>
</protein>
<comment type="catalytic activity">
    <reaction evidence="1">
        <text>ATP + protein L-histidine = ADP + protein N-phospho-L-histidine.</text>
        <dbReference type="EC" id="2.7.13.3"/>
    </reaction>
</comment>
<evidence type="ECO:0000313" key="11">
    <source>
        <dbReference type="EMBL" id="MBE9067915.1"/>
    </source>
</evidence>
<evidence type="ECO:0000256" key="1">
    <source>
        <dbReference type="ARBA" id="ARBA00000085"/>
    </source>
</evidence>
<evidence type="ECO:0000256" key="7">
    <source>
        <dbReference type="ARBA" id="ARBA00022840"/>
    </source>
</evidence>
<dbReference type="Gene3D" id="3.30.565.10">
    <property type="entry name" value="Histidine kinase-like ATPase, C-terminal domain"/>
    <property type="match status" value="1"/>
</dbReference>
<keyword evidence="9" id="KW-0175">Coiled coil</keyword>
<evidence type="ECO:0000256" key="5">
    <source>
        <dbReference type="ARBA" id="ARBA00022741"/>
    </source>
</evidence>
<accession>A0A928ZUX0</accession>